<comment type="caution">
    <text evidence="2">The sequence shown here is derived from an EMBL/GenBank/DDBJ whole genome shotgun (WGS) entry which is preliminary data.</text>
</comment>
<evidence type="ECO:0000313" key="2">
    <source>
        <dbReference type="EMBL" id="RIX52155.1"/>
    </source>
</evidence>
<dbReference type="OrthoDB" id="4295522at2"/>
<proteinExistence type="predicted"/>
<name>A0A3A1UVC7_9BACL</name>
<dbReference type="Gene3D" id="1.20.120.450">
    <property type="entry name" value="dinb family like domain"/>
    <property type="match status" value="1"/>
</dbReference>
<sequence>MGNYLFKQLRFVRTNTVQRVKDMSMEKACIVPRGFNNNVLWNLGHILFVHERFSFALINEKMELPNHFAELFAPGTKPENGGTPLPELDEIIFLLSNQMDRIEQSLENRLEEQLEKPYVTSTGLEISTIKECLSFCLYHEGMHFAAIKSIKQQLGKEEIV</sequence>
<evidence type="ECO:0000259" key="1">
    <source>
        <dbReference type="Pfam" id="PF12867"/>
    </source>
</evidence>
<dbReference type="SUPFAM" id="SSF109854">
    <property type="entry name" value="DinB/YfiT-like putative metalloenzymes"/>
    <property type="match status" value="1"/>
</dbReference>
<reference evidence="2 3" key="1">
    <citation type="submission" date="2018-09" db="EMBL/GenBank/DDBJ databases">
        <title>Paenibacillus aracenensis nov. sp. isolated from a cave in southern Spain.</title>
        <authorList>
            <person name="Jurado V."/>
            <person name="Gutierrez-Patricio S."/>
            <person name="Gonzalez-Pimentel J.L."/>
            <person name="Miller A.Z."/>
            <person name="Laiz L."/>
            <person name="Saiz-Jimenez C."/>
        </authorList>
    </citation>
    <scope>NUCLEOTIDE SEQUENCE [LARGE SCALE GENOMIC DNA]</scope>
    <source>
        <strain evidence="2 3">DSM 22867</strain>
    </source>
</reference>
<dbReference type="EMBL" id="QXQA01000008">
    <property type="protein sequence ID" value="RIX52155.1"/>
    <property type="molecule type" value="Genomic_DNA"/>
</dbReference>
<keyword evidence="3" id="KW-1185">Reference proteome</keyword>
<gene>
    <name evidence="2" type="ORF">D3P08_14380</name>
</gene>
<evidence type="ECO:0000313" key="3">
    <source>
        <dbReference type="Proteomes" id="UP000266482"/>
    </source>
</evidence>
<dbReference type="RefSeq" id="WP_119600387.1">
    <property type="nucleotide sequence ID" value="NZ_QXQA01000008.1"/>
</dbReference>
<dbReference type="AlphaFoldDB" id="A0A3A1UVC7"/>
<accession>A0A3A1UVC7</accession>
<dbReference type="Pfam" id="PF12867">
    <property type="entry name" value="DinB_2"/>
    <property type="match status" value="1"/>
</dbReference>
<protein>
    <submittedName>
        <fullName evidence="2">DinB family protein</fullName>
    </submittedName>
</protein>
<dbReference type="InterPro" id="IPR034660">
    <property type="entry name" value="DinB/YfiT-like"/>
</dbReference>
<dbReference type="Proteomes" id="UP000266482">
    <property type="component" value="Unassembled WGS sequence"/>
</dbReference>
<feature type="domain" description="DinB-like" evidence="1">
    <location>
        <begin position="8"/>
        <end position="146"/>
    </location>
</feature>
<organism evidence="2 3">
    <name type="scientific">Paenibacillus nanensis</name>
    <dbReference type="NCBI Taxonomy" id="393251"/>
    <lineage>
        <taxon>Bacteria</taxon>
        <taxon>Bacillati</taxon>
        <taxon>Bacillota</taxon>
        <taxon>Bacilli</taxon>
        <taxon>Bacillales</taxon>
        <taxon>Paenibacillaceae</taxon>
        <taxon>Paenibacillus</taxon>
    </lineage>
</organism>
<dbReference type="InterPro" id="IPR024775">
    <property type="entry name" value="DinB-like"/>
</dbReference>